<comment type="caution">
    <text evidence="2">The sequence shown here is derived from an EMBL/GenBank/DDBJ whole genome shotgun (WGS) entry which is preliminary data.</text>
</comment>
<evidence type="ECO:0000313" key="2">
    <source>
        <dbReference type="EMBL" id="HIT42208.1"/>
    </source>
</evidence>
<name>A0A9D1KF35_9FIRM</name>
<dbReference type="InterPro" id="IPR000182">
    <property type="entry name" value="GNAT_dom"/>
</dbReference>
<accession>A0A9D1KF35</accession>
<gene>
    <name evidence="2" type="ORF">IAB60_08980</name>
</gene>
<dbReference type="Gene3D" id="3.40.630.30">
    <property type="match status" value="1"/>
</dbReference>
<dbReference type="AlphaFoldDB" id="A0A9D1KF35"/>
<dbReference type="EMBL" id="DVKS01000154">
    <property type="protein sequence ID" value="HIT42208.1"/>
    <property type="molecule type" value="Genomic_DNA"/>
</dbReference>
<dbReference type="CDD" id="cd04301">
    <property type="entry name" value="NAT_SF"/>
    <property type="match status" value="1"/>
</dbReference>
<reference evidence="2" key="1">
    <citation type="submission" date="2020-10" db="EMBL/GenBank/DDBJ databases">
        <authorList>
            <person name="Gilroy R."/>
        </authorList>
    </citation>
    <scope>NUCLEOTIDE SEQUENCE</scope>
    <source>
        <strain evidence="2">CHK123-3438</strain>
    </source>
</reference>
<sequence>MTIRLLNKYQIFKAEPFTAEDAQRGRLCGSLMAVIFEDFCGDLRPIMVIENVVSGRRFRRQGVGRAMFAAIEDWGRERQVKYAILCSGLKRKQAHSFYEAIGYSEIKGFKKYL</sequence>
<evidence type="ECO:0000313" key="3">
    <source>
        <dbReference type="Proteomes" id="UP000886860"/>
    </source>
</evidence>
<dbReference type="Proteomes" id="UP000886860">
    <property type="component" value="Unassembled WGS sequence"/>
</dbReference>
<dbReference type="InterPro" id="IPR016181">
    <property type="entry name" value="Acyl_CoA_acyltransferase"/>
</dbReference>
<dbReference type="Pfam" id="PF00583">
    <property type="entry name" value="Acetyltransf_1"/>
    <property type="match status" value="1"/>
</dbReference>
<dbReference type="GO" id="GO:0016747">
    <property type="term" value="F:acyltransferase activity, transferring groups other than amino-acyl groups"/>
    <property type="evidence" value="ECO:0007669"/>
    <property type="project" value="InterPro"/>
</dbReference>
<protein>
    <submittedName>
        <fullName evidence="2">GNAT family N-acetyltransferase</fullName>
    </submittedName>
</protein>
<dbReference type="PROSITE" id="PS51186">
    <property type="entry name" value="GNAT"/>
    <property type="match status" value="1"/>
</dbReference>
<reference evidence="2" key="2">
    <citation type="journal article" date="2021" name="PeerJ">
        <title>Extensive microbial diversity within the chicken gut microbiome revealed by metagenomics and culture.</title>
        <authorList>
            <person name="Gilroy R."/>
            <person name="Ravi A."/>
            <person name="Getino M."/>
            <person name="Pursley I."/>
            <person name="Horton D.L."/>
            <person name="Alikhan N.F."/>
            <person name="Baker D."/>
            <person name="Gharbi K."/>
            <person name="Hall N."/>
            <person name="Watson M."/>
            <person name="Adriaenssens E.M."/>
            <person name="Foster-Nyarko E."/>
            <person name="Jarju S."/>
            <person name="Secka A."/>
            <person name="Antonio M."/>
            <person name="Oren A."/>
            <person name="Chaudhuri R.R."/>
            <person name="La Ragione R."/>
            <person name="Hildebrand F."/>
            <person name="Pallen M.J."/>
        </authorList>
    </citation>
    <scope>NUCLEOTIDE SEQUENCE</scope>
    <source>
        <strain evidence="2">CHK123-3438</strain>
    </source>
</reference>
<feature type="domain" description="N-acetyltransferase" evidence="1">
    <location>
        <begin position="1"/>
        <end position="113"/>
    </location>
</feature>
<dbReference type="SUPFAM" id="SSF55729">
    <property type="entry name" value="Acyl-CoA N-acyltransferases (Nat)"/>
    <property type="match status" value="1"/>
</dbReference>
<evidence type="ECO:0000259" key="1">
    <source>
        <dbReference type="PROSITE" id="PS51186"/>
    </source>
</evidence>
<proteinExistence type="predicted"/>
<organism evidence="2 3">
    <name type="scientific">Candidatus Caccovicinus merdipullorum</name>
    <dbReference type="NCBI Taxonomy" id="2840724"/>
    <lineage>
        <taxon>Bacteria</taxon>
        <taxon>Bacillati</taxon>
        <taxon>Bacillota</taxon>
        <taxon>Clostridia</taxon>
        <taxon>Eubacteriales</taxon>
        <taxon>Candidatus Caccovicinus</taxon>
    </lineage>
</organism>